<proteinExistence type="predicted"/>
<feature type="region of interest" description="Disordered" evidence="1">
    <location>
        <begin position="35"/>
        <end position="61"/>
    </location>
</feature>
<reference evidence="4" key="1">
    <citation type="journal article" date="2019" name="Int. J. Syst. Evol. Microbiol.">
        <title>The Global Catalogue of Microorganisms (GCM) 10K type strain sequencing project: providing services to taxonomists for standard genome sequencing and annotation.</title>
        <authorList>
            <consortium name="The Broad Institute Genomics Platform"/>
            <consortium name="The Broad Institute Genome Sequencing Center for Infectious Disease"/>
            <person name="Wu L."/>
            <person name="Ma J."/>
        </authorList>
    </citation>
    <scope>NUCLEOTIDE SEQUENCE [LARGE SCALE GENOMIC DNA]</scope>
    <source>
        <strain evidence="4">CGMCC 4.7382</strain>
    </source>
</reference>
<sequence>MHESSFSARGWILLGMLVLTIGLFAAFILTRPDGGTPPDSEAATESPAAEESAAPDDGAPVELPEQAMSDLLPLEEADFDAALEVAARHAAAYGTIEGGETPAAYLARLSATATTAYAATLETSQQTTPRTEALRESGGDYQGTVEVLRAATIGTDSVTFHMTLGARPAGAGGGAQEIGEYYVTASREGRGWGVSGVLDARSLEMDEGAA</sequence>
<dbReference type="EMBL" id="JBHTBH010000017">
    <property type="protein sequence ID" value="MFC7331225.1"/>
    <property type="molecule type" value="Genomic_DNA"/>
</dbReference>
<protein>
    <recommendedName>
        <fullName evidence="5">Mce-associated membrane protein</fullName>
    </recommendedName>
</protein>
<comment type="caution">
    <text evidence="3">The sequence shown here is derived from an EMBL/GenBank/DDBJ whole genome shotgun (WGS) entry which is preliminary data.</text>
</comment>
<name>A0ABW2KP79_9ACTN</name>
<dbReference type="RefSeq" id="WP_379873931.1">
    <property type="nucleotide sequence ID" value="NZ_JBHTBH010000017.1"/>
</dbReference>
<keyword evidence="4" id="KW-1185">Reference proteome</keyword>
<evidence type="ECO:0000313" key="3">
    <source>
        <dbReference type="EMBL" id="MFC7331225.1"/>
    </source>
</evidence>
<organism evidence="3 4">
    <name type="scientific">Marinactinospora rubrisoli</name>
    <dbReference type="NCBI Taxonomy" id="2715399"/>
    <lineage>
        <taxon>Bacteria</taxon>
        <taxon>Bacillati</taxon>
        <taxon>Actinomycetota</taxon>
        <taxon>Actinomycetes</taxon>
        <taxon>Streptosporangiales</taxon>
        <taxon>Nocardiopsidaceae</taxon>
        <taxon>Marinactinospora</taxon>
    </lineage>
</organism>
<feature type="transmembrane region" description="Helical" evidence="2">
    <location>
        <begin position="12"/>
        <end position="30"/>
    </location>
</feature>
<evidence type="ECO:0000256" key="2">
    <source>
        <dbReference type="SAM" id="Phobius"/>
    </source>
</evidence>
<feature type="compositionally biased region" description="Low complexity" evidence="1">
    <location>
        <begin position="37"/>
        <end position="60"/>
    </location>
</feature>
<dbReference type="Proteomes" id="UP001596540">
    <property type="component" value="Unassembled WGS sequence"/>
</dbReference>
<keyword evidence="2" id="KW-0472">Membrane</keyword>
<evidence type="ECO:0000313" key="4">
    <source>
        <dbReference type="Proteomes" id="UP001596540"/>
    </source>
</evidence>
<gene>
    <name evidence="3" type="ORF">ACFQRF_26140</name>
</gene>
<accession>A0ABW2KP79</accession>
<evidence type="ECO:0008006" key="5">
    <source>
        <dbReference type="Google" id="ProtNLM"/>
    </source>
</evidence>
<evidence type="ECO:0000256" key="1">
    <source>
        <dbReference type="SAM" id="MobiDB-lite"/>
    </source>
</evidence>
<keyword evidence="2" id="KW-1133">Transmembrane helix</keyword>
<keyword evidence="2" id="KW-0812">Transmembrane</keyword>